<dbReference type="PANTHER" id="PTHR38011:SF12">
    <property type="entry name" value="BIFUNCTIONAL DEAMINASE-REDUCTASE DOMAIN PROTEIN"/>
    <property type="match status" value="1"/>
</dbReference>
<reference evidence="3" key="1">
    <citation type="journal article" date="2021" name="PeerJ">
        <title>Extensive microbial diversity within the chicken gut microbiome revealed by metagenomics and culture.</title>
        <authorList>
            <person name="Gilroy R."/>
            <person name="Ravi A."/>
            <person name="Getino M."/>
            <person name="Pursley I."/>
            <person name="Horton D.L."/>
            <person name="Alikhan N.F."/>
            <person name="Baker D."/>
            <person name="Gharbi K."/>
            <person name="Hall N."/>
            <person name="Watson M."/>
            <person name="Adriaenssens E.M."/>
            <person name="Foster-Nyarko E."/>
            <person name="Jarju S."/>
            <person name="Secka A."/>
            <person name="Antonio M."/>
            <person name="Oren A."/>
            <person name="Chaudhuri R.R."/>
            <person name="La Ragione R."/>
            <person name="Hildebrand F."/>
            <person name="Pallen M.J."/>
        </authorList>
    </citation>
    <scope>NUCLEOTIDE SEQUENCE</scope>
    <source>
        <strain evidence="3">ChiGjej1B1-18357</strain>
    </source>
</reference>
<evidence type="ECO:0000259" key="2">
    <source>
        <dbReference type="Pfam" id="PF01872"/>
    </source>
</evidence>
<evidence type="ECO:0000256" key="1">
    <source>
        <dbReference type="SAM" id="MobiDB-lite"/>
    </source>
</evidence>
<dbReference type="GO" id="GO:0008703">
    <property type="term" value="F:5-amino-6-(5-phosphoribosylamino)uracil reductase activity"/>
    <property type="evidence" value="ECO:0007669"/>
    <property type="project" value="InterPro"/>
</dbReference>
<evidence type="ECO:0000313" key="3">
    <source>
        <dbReference type="EMBL" id="HJE91303.1"/>
    </source>
</evidence>
<accession>A0A921F5L6</accession>
<dbReference type="Pfam" id="PF01872">
    <property type="entry name" value="RibD_C"/>
    <property type="match status" value="1"/>
</dbReference>
<proteinExistence type="predicted"/>
<dbReference type="AlphaFoldDB" id="A0A921F5L6"/>
<dbReference type="InterPro" id="IPR024072">
    <property type="entry name" value="DHFR-like_dom_sf"/>
</dbReference>
<dbReference type="EMBL" id="DYXM01000192">
    <property type="protein sequence ID" value="HJE91303.1"/>
    <property type="molecule type" value="Genomic_DNA"/>
</dbReference>
<feature type="domain" description="Bacterial bifunctional deaminase-reductase C-terminal" evidence="2">
    <location>
        <begin position="1"/>
        <end position="193"/>
    </location>
</feature>
<feature type="region of interest" description="Disordered" evidence="1">
    <location>
        <begin position="186"/>
        <end position="210"/>
    </location>
</feature>
<reference evidence="3" key="2">
    <citation type="submission" date="2021-09" db="EMBL/GenBank/DDBJ databases">
        <authorList>
            <person name="Gilroy R."/>
        </authorList>
    </citation>
    <scope>NUCLEOTIDE SEQUENCE</scope>
    <source>
        <strain evidence="3">ChiGjej1B1-18357</strain>
    </source>
</reference>
<dbReference type="PANTHER" id="PTHR38011">
    <property type="entry name" value="DIHYDROFOLATE REDUCTASE FAMILY PROTEIN (AFU_ORTHOLOGUE AFUA_8G06820)"/>
    <property type="match status" value="1"/>
</dbReference>
<comment type="caution">
    <text evidence="3">The sequence shown here is derived from an EMBL/GenBank/DDBJ whole genome shotgun (WGS) entry which is preliminary data.</text>
</comment>
<gene>
    <name evidence="3" type="ORF">K8V11_09880</name>
</gene>
<protein>
    <submittedName>
        <fullName evidence="3">Dihydrofolate reductase family protein</fullName>
    </submittedName>
</protein>
<dbReference type="RefSeq" id="WP_303913433.1">
    <property type="nucleotide sequence ID" value="NZ_DYXM01000192.1"/>
</dbReference>
<dbReference type="InterPro" id="IPR050765">
    <property type="entry name" value="Riboflavin_Biosynth_HTPR"/>
</dbReference>
<sequence>MFVSLDGYAAGSFVSHDEPFGEAIALVQGFDGRAIAGIDTLDGPLSVDHAMTSLWGQGIGVEIMGRRKFGPQDGPWTDDDWRGWWGEEPPFETPVIVLTHHEREPIEFDNGTVFHFLDADPADALQRARDLAPGTDVRIGGGPRTVQQFLDADLIDFMHLVIQPVTIGSGTPLFPEGLSPAEKFDIDSVSTGGGHTHQMWNRKQEPPTRE</sequence>
<dbReference type="Proteomes" id="UP000776650">
    <property type="component" value="Unassembled WGS sequence"/>
</dbReference>
<evidence type="ECO:0000313" key="4">
    <source>
        <dbReference type="Proteomes" id="UP000776650"/>
    </source>
</evidence>
<dbReference type="GO" id="GO:0009231">
    <property type="term" value="P:riboflavin biosynthetic process"/>
    <property type="evidence" value="ECO:0007669"/>
    <property type="project" value="InterPro"/>
</dbReference>
<name>A0A921F5L6_9ACTN</name>
<dbReference type="Gene3D" id="3.40.430.10">
    <property type="entry name" value="Dihydrofolate Reductase, subunit A"/>
    <property type="match status" value="1"/>
</dbReference>
<dbReference type="InterPro" id="IPR002734">
    <property type="entry name" value="RibDG_C"/>
</dbReference>
<organism evidence="3 4">
    <name type="scientific">Dietzia timorensis</name>
    <dbReference type="NCBI Taxonomy" id="499555"/>
    <lineage>
        <taxon>Bacteria</taxon>
        <taxon>Bacillati</taxon>
        <taxon>Actinomycetota</taxon>
        <taxon>Actinomycetes</taxon>
        <taxon>Mycobacteriales</taxon>
        <taxon>Dietziaceae</taxon>
        <taxon>Dietzia</taxon>
    </lineage>
</organism>
<dbReference type="SUPFAM" id="SSF53597">
    <property type="entry name" value="Dihydrofolate reductase-like"/>
    <property type="match status" value="1"/>
</dbReference>